<dbReference type="RefSeq" id="WP_204637537.1">
    <property type="nucleotide sequence ID" value="NZ_JADIKC010000009.1"/>
</dbReference>
<name>A0ABS2JXM6_9GAMM</name>
<dbReference type="Pfam" id="PF02627">
    <property type="entry name" value="CMD"/>
    <property type="match status" value="1"/>
</dbReference>
<sequence>MSAHAPSRRRGLELLEQLHGGHAGAAMVAEMQHVCPAFADMTIDWALGSVMDRPGLDLLTRELILVASCVTMGHAMPQLRAHAEAALNVGASKEQLVETVLQLVFYAGGPAVRNALVVLDEVLQAHRGTASEGL</sequence>
<comment type="caution">
    <text evidence="2">The sequence shown here is derived from an EMBL/GenBank/DDBJ whole genome shotgun (WGS) entry which is preliminary data.</text>
</comment>
<evidence type="ECO:0000259" key="1">
    <source>
        <dbReference type="Pfam" id="PF02627"/>
    </source>
</evidence>
<dbReference type="Proteomes" id="UP001430065">
    <property type="component" value="Unassembled WGS sequence"/>
</dbReference>
<dbReference type="InterPro" id="IPR029032">
    <property type="entry name" value="AhpD-like"/>
</dbReference>
<protein>
    <submittedName>
        <fullName evidence="2">Carboxymuconolactone decarboxylase family protein</fullName>
    </submittedName>
</protein>
<dbReference type="EMBL" id="JADIKC010000009">
    <property type="protein sequence ID" value="MBM7123085.1"/>
    <property type="molecule type" value="Genomic_DNA"/>
</dbReference>
<proteinExistence type="predicted"/>
<reference evidence="2 3" key="1">
    <citation type="submission" date="2020-10" db="EMBL/GenBank/DDBJ databases">
        <title>Phylogeny of dyella-like bacteria.</title>
        <authorList>
            <person name="Fu J."/>
        </authorList>
    </citation>
    <scope>NUCLEOTIDE SEQUENCE [LARGE SCALE GENOMIC DNA]</scope>
    <source>
        <strain evidence="2 3">THG-B117</strain>
    </source>
</reference>
<gene>
    <name evidence="2" type="ORF">ISP20_18100</name>
</gene>
<dbReference type="PANTHER" id="PTHR33570:SF10">
    <property type="entry name" value="GAMMA-CARBOXYMUCONOLACTONE DECARBOXYLASE"/>
    <property type="match status" value="1"/>
</dbReference>
<evidence type="ECO:0000313" key="2">
    <source>
        <dbReference type="EMBL" id="MBM7123085.1"/>
    </source>
</evidence>
<accession>A0ABS2JXM6</accession>
<dbReference type="PANTHER" id="PTHR33570">
    <property type="entry name" value="4-CARBOXYMUCONOLACTONE DECARBOXYLASE FAMILY PROTEIN"/>
    <property type="match status" value="1"/>
</dbReference>
<dbReference type="InterPro" id="IPR052512">
    <property type="entry name" value="4CMD/NDH-1_regulator"/>
</dbReference>
<dbReference type="Gene3D" id="1.20.1290.10">
    <property type="entry name" value="AhpD-like"/>
    <property type="match status" value="1"/>
</dbReference>
<feature type="domain" description="Carboxymuconolactone decarboxylase-like" evidence="1">
    <location>
        <begin position="38"/>
        <end position="120"/>
    </location>
</feature>
<dbReference type="InterPro" id="IPR003779">
    <property type="entry name" value="CMD-like"/>
</dbReference>
<keyword evidence="3" id="KW-1185">Reference proteome</keyword>
<evidence type="ECO:0000313" key="3">
    <source>
        <dbReference type="Proteomes" id="UP001430065"/>
    </source>
</evidence>
<dbReference type="SUPFAM" id="SSF69118">
    <property type="entry name" value="AhpD-like"/>
    <property type="match status" value="1"/>
</dbReference>
<organism evidence="2 3">
    <name type="scientific">Dyella kyungheensis</name>
    <dbReference type="NCBI Taxonomy" id="1242174"/>
    <lineage>
        <taxon>Bacteria</taxon>
        <taxon>Pseudomonadati</taxon>
        <taxon>Pseudomonadota</taxon>
        <taxon>Gammaproteobacteria</taxon>
        <taxon>Lysobacterales</taxon>
        <taxon>Rhodanobacteraceae</taxon>
        <taxon>Dyella</taxon>
    </lineage>
</organism>